<proteinExistence type="predicted"/>
<evidence type="ECO:0000313" key="1">
    <source>
        <dbReference type="EMBL" id="SOE53925.1"/>
    </source>
</evidence>
<dbReference type="RefSeq" id="WP_062640886.1">
    <property type="nucleotide sequence ID" value="NZ_FCOG02000093.1"/>
</dbReference>
<sequence>MSKRTTSLRLLMHDWLGQVDDIHVSRAARSRKTPWCVVRIDVMRSSTKFAIVFFRHDDGTWCVYPPVPPCLRRVFIGCRLPASDRIFAACLAISLMSPNLSHATVTAHSLAAFTLVRPR</sequence>
<keyword evidence="2" id="KW-1185">Reference proteome</keyword>
<name>A0A7Z7I1X5_9BURK</name>
<dbReference type="EMBL" id="OCSU01000001">
    <property type="protein sequence ID" value="SOE53925.1"/>
    <property type="molecule type" value="Genomic_DNA"/>
</dbReference>
<evidence type="ECO:0000313" key="2">
    <source>
        <dbReference type="Proteomes" id="UP000219522"/>
    </source>
</evidence>
<dbReference type="OrthoDB" id="8926609at2"/>
<reference evidence="1 2" key="1">
    <citation type="submission" date="2017-09" db="EMBL/GenBank/DDBJ databases">
        <authorList>
            <person name="Varghese N."/>
            <person name="Submissions S."/>
        </authorList>
    </citation>
    <scope>NUCLEOTIDE SEQUENCE [LARGE SCALE GENOMIC DNA]</scope>
    <source>
        <strain evidence="1 2">OK806</strain>
    </source>
</reference>
<organism evidence="1 2">
    <name type="scientific">Caballeronia arationis</name>
    <dbReference type="NCBI Taxonomy" id="1777142"/>
    <lineage>
        <taxon>Bacteria</taxon>
        <taxon>Pseudomonadati</taxon>
        <taxon>Pseudomonadota</taxon>
        <taxon>Betaproteobacteria</taxon>
        <taxon>Burkholderiales</taxon>
        <taxon>Burkholderiaceae</taxon>
        <taxon>Caballeronia</taxon>
    </lineage>
</organism>
<dbReference type="Proteomes" id="UP000219522">
    <property type="component" value="Unassembled WGS sequence"/>
</dbReference>
<protein>
    <submittedName>
        <fullName evidence="1">Uncharacterized protein</fullName>
    </submittedName>
</protein>
<accession>A0A7Z7I1X5</accession>
<dbReference type="AlphaFoldDB" id="A0A7Z7I1X5"/>
<gene>
    <name evidence="1" type="ORF">SAMN05446927_0735</name>
</gene>
<comment type="caution">
    <text evidence="1">The sequence shown here is derived from an EMBL/GenBank/DDBJ whole genome shotgun (WGS) entry which is preliminary data.</text>
</comment>